<feature type="domain" description="Mce/MlaD" evidence="1">
    <location>
        <begin position="38"/>
        <end position="115"/>
    </location>
</feature>
<comment type="caution">
    <text evidence="2">The sequence shown here is derived from an EMBL/GenBank/DDBJ whole genome shotgun (WGS) entry which is preliminary data.</text>
</comment>
<evidence type="ECO:0000313" key="3">
    <source>
        <dbReference type="Proteomes" id="UP000553766"/>
    </source>
</evidence>
<sequence>MAAGSAAETVIGAIVLVAAAGFIAFAAETADLSAGGDRYELEAKFRKADGLSVGTDVRVSGVKVGTVEALELDPTTYLAVARLSLDSEIELPEDSDARIESDGLLGGNYVAITPGASDFMLISGDEIINTQGSVSLIDLILKFGSSVGGE</sequence>
<proteinExistence type="predicted"/>
<protein>
    <submittedName>
        <fullName evidence="2">Phospholipid/cholesterol/gamma-HCH transport system substrate-binding protein</fullName>
    </submittedName>
</protein>
<dbReference type="RefSeq" id="WP_184008685.1">
    <property type="nucleotide sequence ID" value="NZ_JACIJS010000002.1"/>
</dbReference>
<reference evidence="2 3" key="1">
    <citation type="submission" date="2020-08" db="EMBL/GenBank/DDBJ databases">
        <title>Genomic Encyclopedia of Type Strains, Phase IV (KMG-IV): sequencing the most valuable type-strain genomes for metagenomic binning, comparative biology and taxonomic classification.</title>
        <authorList>
            <person name="Goeker M."/>
        </authorList>
    </citation>
    <scope>NUCLEOTIDE SEQUENCE [LARGE SCALE GENOMIC DNA]</scope>
    <source>
        <strain evidence="2 3">DSM 103377</strain>
    </source>
</reference>
<accession>A0A840WWQ8</accession>
<dbReference type="AlphaFoldDB" id="A0A840WWQ8"/>
<keyword evidence="3" id="KW-1185">Reference proteome</keyword>
<dbReference type="GO" id="GO:0005543">
    <property type="term" value="F:phospholipid binding"/>
    <property type="evidence" value="ECO:0007669"/>
    <property type="project" value="TreeGrafter"/>
</dbReference>
<evidence type="ECO:0000259" key="1">
    <source>
        <dbReference type="Pfam" id="PF02470"/>
    </source>
</evidence>
<dbReference type="PANTHER" id="PTHR33371">
    <property type="entry name" value="INTERMEMBRANE PHOSPHOLIPID TRANSPORT SYSTEM BINDING PROTEIN MLAD-RELATED"/>
    <property type="match status" value="1"/>
</dbReference>
<dbReference type="InterPro" id="IPR003399">
    <property type="entry name" value="Mce/MlaD"/>
</dbReference>
<gene>
    <name evidence="2" type="ORF">FHS89_000760</name>
</gene>
<dbReference type="Pfam" id="PF02470">
    <property type="entry name" value="MlaD"/>
    <property type="match status" value="1"/>
</dbReference>
<name>A0A840WWQ8_9RHOB</name>
<dbReference type="InterPro" id="IPR030970">
    <property type="entry name" value="ABC_MlaD"/>
</dbReference>
<evidence type="ECO:0000313" key="2">
    <source>
        <dbReference type="EMBL" id="MBB5514754.1"/>
    </source>
</evidence>
<organism evidence="2 3">
    <name type="scientific">Rubricella aquisinus</name>
    <dbReference type="NCBI Taxonomy" id="2028108"/>
    <lineage>
        <taxon>Bacteria</taxon>
        <taxon>Pseudomonadati</taxon>
        <taxon>Pseudomonadota</taxon>
        <taxon>Alphaproteobacteria</taxon>
        <taxon>Rhodobacterales</taxon>
        <taxon>Paracoccaceae</taxon>
        <taxon>Rubricella</taxon>
    </lineage>
</organism>
<dbReference type="InterPro" id="IPR052336">
    <property type="entry name" value="MlaD_Phospholipid_Transporter"/>
</dbReference>
<dbReference type="GO" id="GO:0005548">
    <property type="term" value="F:phospholipid transporter activity"/>
    <property type="evidence" value="ECO:0007669"/>
    <property type="project" value="TreeGrafter"/>
</dbReference>
<dbReference type="NCBIfam" id="TIGR04430">
    <property type="entry name" value="OM_asym_MlaD"/>
    <property type="match status" value="1"/>
</dbReference>
<dbReference type="PANTHER" id="PTHR33371:SF4">
    <property type="entry name" value="INTERMEMBRANE PHOSPHOLIPID TRANSPORT SYSTEM BINDING PROTEIN MLAD"/>
    <property type="match status" value="1"/>
</dbReference>
<dbReference type="Proteomes" id="UP000553766">
    <property type="component" value="Unassembled WGS sequence"/>
</dbReference>
<dbReference type="EMBL" id="JACIJS010000002">
    <property type="protein sequence ID" value="MBB5514754.1"/>
    <property type="molecule type" value="Genomic_DNA"/>
</dbReference>